<accession>A0A6J4QFV2</accession>
<gene>
    <name evidence="2" type="ORF">AVDCRST_MAG28-683</name>
</gene>
<sequence length="39" mass="4219">MGISPTTTGSFVLGKIRRSPTRAPFLTGERADAEKALER</sequence>
<dbReference type="AlphaFoldDB" id="A0A6J4QFV2"/>
<evidence type="ECO:0000313" key="2">
    <source>
        <dbReference type="EMBL" id="CAA9442872.1"/>
    </source>
</evidence>
<evidence type="ECO:0000256" key="1">
    <source>
        <dbReference type="SAM" id="MobiDB-lite"/>
    </source>
</evidence>
<feature type="compositionally biased region" description="Polar residues" evidence="1">
    <location>
        <begin position="1"/>
        <end position="10"/>
    </location>
</feature>
<name>A0A6J4QFV2_9ACTN</name>
<feature type="compositionally biased region" description="Basic and acidic residues" evidence="1">
    <location>
        <begin position="29"/>
        <end position="39"/>
    </location>
</feature>
<protein>
    <submittedName>
        <fullName evidence="2">Uncharacterized protein</fullName>
    </submittedName>
</protein>
<dbReference type="EMBL" id="CADCVE010000015">
    <property type="protein sequence ID" value="CAA9442872.1"/>
    <property type="molecule type" value="Genomic_DNA"/>
</dbReference>
<proteinExistence type="predicted"/>
<reference evidence="2" key="1">
    <citation type="submission" date="2020-02" db="EMBL/GenBank/DDBJ databases">
        <authorList>
            <person name="Meier V. D."/>
        </authorList>
    </citation>
    <scope>NUCLEOTIDE SEQUENCE</scope>
    <source>
        <strain evidence="2">AVDCRST_MAG28</strain>
    </source>
</reference>
<feature type="region of interest" description="Disordered" evidence="1">
    <location>
        <begin position="1"/>
        <end position="39"/>
    </location>
</feature>
<organism evidence="2">
    <name type="scientific">uncultured Rubrobacteraceae bacterium</name>
    <dbReference type="NCBI Taxonomy" id="349277"/>
    <lineage>
        <taxon>Bacteria</taxon>
        <taxon>Bacillati</taxon>
        <taxon>Actinomycetota</taxon>
        <taxon>Rubrobacteria</taxon>
        <taxon>Rubrobacterales</taxon>
        <taxon>Rubrobacteraceae</taxon>
        <taxon>environmental samples</taxon>
    </lineage>
</organism>